<name>A0ABQ8SAF1_PERAM</name>
<dbReference type="Proteomes" id="UP001148838">
    <property type="component" value="Unassembled WGS sequence"/>
</dbReference>
<sequence>GLIREGYDDDDDVYDGHLDPQFVIFGDEEWFHLQRRVNTQNNWYWSVDNPVITHTVRTSLYAIADVFDEKVISIELWSA</sequence>
<accession>A0ABQ8SAF1</accession>
<reference evidence="1 2" key="1">
    <citation type="journal article" date="2022" name="Allergy">
        <title>Genome assembly and annotation of Periplaneta americana reveal a comprehensive cockroach allergen profile.</title>
        <authorList>
            <person name="Wang L."/>
            <person name="Xiong Q."/>
            <person name="Saelim N."/>
            <person name="Wang L."/>
            <person name="Nong W."/>
            <person name="Wan A.T."/>
            <person name="Shi M."/>
            <person name="Liu X."/>
            <person name="Cao Q."/>
            <person name="Hui J.H.L."/>
            <person name="Sookrung N."/>
            <person name="Leung T.F."/>
            <person name="Tungtrongchitr A."/>
            <person name="Tsui S.K.W."/>
        </authorList>
    </citation>
    <scope>NUCLEOTIDE SEQUENCE [LARGE SCALE GENOMIC DNA]</scope>
    <source>
        <strain evidence="1">PWHHKU_190912</strain>
    </source>
</reference>
<keyword evidence="2" id="KW-1185">Reference proteome</keyword>
<feature type="non-terminal residue" evidence="1">
    <location>
        <position position="1"/>
    </location>
</feature>
<protein>
    <submittedName>
        <fullName evidence="1">Uncharacterized protein</fullName>
    </submittedName>
</protein>
<dbReference type="EMBL" id="JAJSOF020000031">
    <property type="protein sequence ID" value="KAJ4430898.1"/>
    <property type="molecule type" value="Genomic_DNA"/>
</dbReference>
<organism evidence="1 2">
    <name type="scientific">Periplaneta americana</name>
    <name type="common">American cockroach</name>
    <name type="synonym">Blatta americana</name>
    <dbReference type="NCBI Taxonomy" id="6978"/>
    <lineage>
        <taxon>Eukaryota</taxon>
        <taxon>Metazoa</taxon>
        <taxon>Ecdysozoa</taxon>
        <taxon>Arthropoda</taxon>
        <taxon>Hexapoda</taxon>
        <taxon>Insecta</taxon>
        <taxon>Pterygota</taxon>
        <taxon>Neoptera</taxon>
        <taxon>Polyneoptera</taxon>
        <taxon>Dictyoptera</taxon>
        <taxon>Blattodea</taxon>
        <taxon>Blattoidea</taxon>
        <taxon>Blattidae</taxon>
        <taxon>Blattinae</taxon>
        <taxon>Periplaneta</taxon>
    </lineage>
</organism>
<gene>
    <name evidence="1" type="ORF">ANN_19490</name>
</gene>
<evidence type="ECO:0000313" key="1">
    <source>
        <dbReference type="EMBL" id="KAJ4430898.1"/>
    </source>
</evidence>
<proteinExistence type="predicted"/>
<comment type="caution">
    <text evidence="1">The sequence shown here is derived from an EMBL/GenBank/DDBJ whole genome shotgun (WGS) entry which is preliminary data.</text>
</comment>
<evidence type="ECO:0000313" key="2">
    <source>
        <dbReference type="Proteomes" id="UP001148838"/>
    </source>
</evidence>